<name>A0ABP4C1E7_9ACTN</name>
<dbReference type="Pfam" id="PF07811">
    <property type="entry name" value="TadE"/>
    <property type="match status" value="1"/>
</dbReference>
<accession>A0ABP4C1E7</accession>
<keyword evidence="1" id="KW-0472">Membrane</keyword>
<evidence type="ECO:0000313" key="4">
    <source>
        <dbReference type="Proteomes" id="UP001500665"/>
    </source>
</evidence>
<reference evidence="4" key="1">
    <citation type="journal article" date="2019" name="Int. J. Syst. Evol. Microbiol.">
        <title>The Global Catalogue of Microorganisms (GCM) 10K type strain sequencing project: providing services to taxonomists for standard genome sequencing and annotation.</title>
        <authorList>
            <consortium name="The Broad Institute Genomics Platform"/>
            <consortium name="The Broad Institute Genome Sequencing Center for Infectious Disease"/>
            <person name="Wu L."/>
            <person name="Ma J."/>
        </authorList>
    </citation>
    <scope>NUCLEOTIDE SEQUENCE [LARGE SCALE GENOMIC DNA]</scope>
    <source>
        <strain evidence="4">JCM 10696</strain>
    </source>
</reference>
<evidence type="ECO:0000313" key="3">
    <source>
        <dbReference type="EMBL" id="GAA0959210.1"/>
    </source>
</evidence>
<keyword evidence="1" id="KW-1133">Transmembrane helix</keyword>
<proteinExistence type="predicted"/>
<gene>
    <name evidence="3" type="ORF">GCM10009550_48720</name>
</gene>
<keyword evidence="4" id="KW-1185">Reference proteome</keyword>
<feature type="domain" description="TadE-like" evidence="2">
    <location>
        <begin position="10"/>
        <end position="52"/>
    </location>
</feature>
<comment type="caution">
    <text evidence="3">The sequence shown here is derived from an EMBL/GenBank/DDBJ whole genome shotgun (WGS) entry which is preliminary data.</text>
</comment>
<dbReference type="EMBL" id="BAAAHH010000022">
    <property type="protein sequence ID" value="GAA0959210.1"/>
    <property type="molecule type" value="Genomic_DNA"/>
</dbReference>
<organism evidence="3 4">
    <name type="scientific">Actinocorallia libanotica</name>
    <dbReference type="NCBI Taxonomy" id="46162"/>
    <lineage>
        <taxon>Bacteria</taxon>
        <taxon>Bacillati</taxon>
        <taxon>Actinomycetota</taxon>
        <taxon>Actinomycetes</taxon>
        <taxon>Streptosporangiales</taxon>
        <taxon>Thermomonosporaceae</taxon>
        <taxon>Actinocorallia</taxon>
    </lineage>
</organism>
<evidence type="ECO:0000259" key="2">
    <source>
        <dbReference type="Pfam" id="PF07811"/>
    </source>
</evidence>
<keyword evidence="1" id="KW-0812">Transmembrane</keyword>
<sequence length="150" mass="15579">MRRPGREDRGGMTLELALLTPLLVLLFLFLALVGRLVNVQSQLDGAARDGARAASVARSEGDAQAFAVEAVEQSLGGATFCLGDAAQTEVDLGGWEPGGQVTVTVTCQTDLTGLDLVPFAGNPEKTGTASAPIDTYRRMDCGGAPCEVPE</sequence>
<feature type="transmembrane region" description="Helical" evidence="1">
    <location>
        <begin position="12"/>
        <end position="33"/>
    </location>
</feature>
<evidence type="ECO:0000256" key="1">
    <source>
        <dbReference type="SAM" id="Phobius"/>
    </source>
</evidence>
<dbReference type="Proteomes" id="UP001500665">
    <property type="component" value="Unassembled WGS sequence"/>
</dbReference>
<dbReference type="RefSeq" id="WP_344243251.1">
    <property type="nucleotide sequence ID" value="NZ_BAAAHH010000022.1"/>
</dbReference>
<dbReference type="InterPro" id="IPR012495">
    <property type="entry name" value="TadE-like_dom"/>
</dbReference>
<protein>
    <submittedName>
        <fullName evidence="3">Pilus assembly protein</fullName>
    </submittedName>
</protein>